<keyword evidence="1" id="KW-1133">Transmembrane helix</keyword>
<evidence type="ECO:0000313" key="2">
    <source>
        <dbReference type="EMBL" id="MFD1465250.1"/>
    </source>
</evidence>
<sequence length="38" mass="4148">MKKQQSTFSKITKVVVWVMIFVTIAGVALGALSAFSIF</sequence>
<gene>
    <name evidence="2" type="ORF">ACFQ4L_03990</name>
</gene>
<evidence type="ECO:0000313" key="3">
    <source>
        <dbReference type="Proteomes" id="UP001597244"/>
    </source>
</evidence>
<comment type="caution">
    <text evidence="2">The sequence shown here is derived from an EMBL/GenBank/DDBJ whole genome shotgun (WGS) entry which is preliminary data.</text>
</comment>
<dbReference type="EMBL" id="JBHTOF010000027">
    <property type="protein sequence ID" value="MFD1465250.1"/>
    <property type="molecule type" value="Genomic_DNA"/>
</dbReference>
<dbReference type="RefSeq" id="WP_083479151.1">
    <property type="nucleotide sequence ID" value="NZ_JBHTOF010000027.1"/>
</dbReference>
<keyword evidence="3" id="KW-1185">Reference proteome</keyword>
<organism evidence="2 3">
    <name type="scientific">Lapidilactobacillus mulanensis</name>
    <dbReference type="NCBI Taxonomy" id="2485999"/>
    <lineage>
        <taxon>Bacteria</taxon>
        <taxon>Bacillati</taxon>
        <taxon>Bacillota</taxon>
        <taxon>Bacilli</taxon>
        <taxon>Lactobacillales</taxon>
        <taxon>Lactobacillaceae</taxon>
        <taxon>Lapidilactobacillus</taxon>
    </lineage>
</organism>
<keyword evidence="1" id="KW-0472">Membrane</keyword>
<proteinExistence type="predicted"/>
<accession>A0ABW4DQM3</accession>
<feature type="transmembrane region" description="Helical" evidence="1">
    <location>
        <begin position="12"/>
        <end position="37"/>
    </location>
</feature>
<protein>
    <submittedName>
        <fullName evidence="2">DUF4044 domain-containing protein</fullName>
    </submittedName>
</protein>
<name>A0ABW4DQM3_9LACO</name>
<dbReference type="InterPro" id="IPR025270">
    <property type="entry name" value="DUF4044"/>
</dbReference>
<keyword evidence="1" id="KW-0812">Transmembrane</keyword>
<evidence type="ECO:0000256" key="1">
    <source>
        <dbReference type="SAM" id="Phobius"/>
    </source>
</evidence>
<dbReference type="Pfam" id="PF13253">
    <property type="entry name" value="DUF4044"/>
    <property type="match status" value="1"/>
</dbReference>
<dbReference type="Proteomes" id="UP001597244">
    <property type="component" value="Unassembled WGS sequence"/>
</dbReference>
<reference evidence="3" key="1">
    <citation type="journal article" date="2019" name="Int. J. Syst. Evol. Microbiol.">
        <title>The Global Catalogue of Microorganisms (GCM) 10K type strain sequencing project: providing services to taxonomists for standard genome sequencing and annotation.</title>
        <authorList>
            <consortium name="The Broad Institute Genomics Platform"/>
            <consortium name="The Broad Institute Genome Sequencing Center for Infectious Disease"/>
            <person name="Wu L."/>
            <person name="Ma J."/>
        </authorList>
    </citation>
    <scope>NUCLEOTIDE SEQUENCE [LARGE SCALE GENOMIC DNA]</scope>
    <source>
        <strain evidence="3">CCM 8951</strain>
    </source>
</reference>